<evidence type="ECO:0000313" key="2">
    <source>
        <dbReference type="EMBL" id="KAG7319442.1"/>
    </source>
</evidence>
<reference evidence="2 3" key="1">
    <citation type="submission" date="2021-06" db="EMBL/GenBank/DDBJ databases">
        <title>Chromosome-level genome assembly of the red-tail catfish (Hemibagrus wyckioides).</title>
        <authorList>
            <person name="Shao F."/>
        </authorList>
    </citation>
    <scope>NUCLEOTIDE SEQUENCE [LARGE SCALE GENOMIC DNA]</scope>
    <source>
        <strain evidence="2">EC202008001</strain>
        <tissue evidence="2">Blood</tissue>
    </source>
</reference>
<proteinExistence type="predicted"/>
<dbReference type="Proteomes" id="UP000824219">
    <property type="component" value="Linkage Group LG20"/>
</dbReference>
<sequence length="137" mass="15323">MVSRSSVVEHLSVGRSVCTEAKAICCWSIDNFPSRPVSCSAGLIGQFSISQRSSRTPLHLGSFCKHTIILPISGKMRTWRGIHCGESQSRSLSTAKRRRQEPVSHFNENDTRPKERGNLLLRDSKEDQSQHLPCQSC</sequence>
<organism evidence="2 3">
    <name type="scientific">Hemibagrus wyckioides</name>
    <dbReference type="NCBI Taxonomy" id="337641"/>
    <lineage>
        <taxon>Eukaryota</taxon>
        <taxon>Metazoa</taxon>
        <taxon>Chordata</taxon>
        <taxon>Craniata</taxon>
        <taxon>Vertebrata</taxon>
        <taxon>Euteleostomi</taxon>
        <taxon>Actinopterygii</taxon>
        <taxon>Neopterygii</taxon>
        <taxon>Teleostei</taxon>
        <taxon>Ostariophysi</taxon>
        <taxon>Siluriformes</taxon>
        <taxon>Bagridae</taxon>
        <taxon>Hemibagrus</taxon>
    </lineage>
</organism>
<keyword evidence="3" id="KW-1185">Reference proteome</keyword>
<protein>
    <submittedName>
        <fullName evidence="2">Uncharacterized protein</fullName>
    </submittedName>
</protein>
<accession>A0A9D3NEJ3</accession>
<feature type="compositionally biased region" description="Basic and acidic residues" evidence="1">
    <location>
        <begin position="107"/>
        <end position="129"/>
    </location>
</feature>
<dbReference type="EMBL" id="JAHKSW010000020">
    <property type="protein sequence ID" value="KAG7319442.1"/>
    <property type="molecule type" value="Genomic_DNA"/>
</dbReference>
<evidence type="ECO:0000313" key="3">
    <source>
        <dbReference type="Proteomes" id="UP000824219"/>
    </source>
</evidence>
<feature type="region of interest" description="Disordered" evidence="1">
    <location>
        <begin position="87"/>
        <end position="137"/>
    </location>
</feature>
<dbReference type="AlphaFoldDB" id="A0A9D3NEJ3"/>
<comment type="caution">
    <text evidence="2">The sequence shown here is derived from an EMBL/GenBank/DDBJ whole genome shotgun (WGS) entry which is preliminary data.</text>
</comment>
<name>A0A9D3NEJ3_9TELE</name>
<evidence type="ECO:0000256" key="1">
    <source>
        <dbReference type="SAM" id="MobiDB-lite"/>
    </source>
</evidence>
<gene>
    <name evidence="2" type="ORF">KOW79_016585</name>
</gene>